<keyword evidence="3" id="KW-1185">Reference proteome</keyword>
<proteinExistence type="predicted"/>
<gene>
    <name evidence="2" type="ORF">CVT26_013960</name>
</gene>
<reference evidence="2 3" key="1">
    <citation type="journal article" date="2018" name="Evol. Lett.">
        <title>Horizontal gene cluster transfer increased hallucinogenic mushroom diversity.</title>
        <authorList>
            <person name="Reynolds H.T."/>
            <person name="Vijayakumar V."/>
            <person name="Gluck-Thaler E."/>
            <person name="Korotkin H.B."/>
            <person name="Matheny P.B."/>
            <person name="Slot J.C."/>
        </authorList>
    </citation>
    <scope>NUCLEOTIDE SEQUENCE [LARGE SCALE GENOMIC DNA]</scope>
    <source>
        <strain evidence="2 3">SRW20</strain>
    </source>
</reference>
<feature type="compositionally biased region" description="Basic and acidic residues" evidence="1">
    <location>
        <begin position="1"/>
        <end position="28"/>
    </location>
</feature>
<feature type="region of interest" description="Disordered" evidence="1">
    <location>
        <begin position="1"/>
        <end position="73"/>
    </location>
</feature>
<accession>A0A409WDS7</accession>
<evidence type="ECO:0000313" key="3">
    <source>
        <dbReference type="Proteomes" id="UP000284706"/>
    </source>
</evidence>
<dbReference type="AlphaFoldDB" id="A0A409WDS7"/>
<evidence type="ECO:0000256" key="1">
    <source>
        <dbReference type="SAM" id="MobiDB-lite"/>
    </source>
</evidence>
<name>A0A409WDS7_9AGAR</name>
<dbReference type="Proteomes" id="UP000284706">
    <property type="component" value="Unassembled WGS sequence"/>
</dbReference>
<organism evidence="2 3">
    <name type="scientific">Gymnopilus dilepis</name>
    <dbReference type="NCBI Taxonomy" id="231916"/>
    <lineage>
        <taxon>Eukaryota</taxon>
        <taxon>Fungi</taxon>
        <taxon>Dikarya</taxon>
        <taxon>Basidiomycota</taxon>
        <taxon>Agaricomycotina</taxon>
        <taxon>Agaricomycetes</taxon>
        <taxon>Agaricomycetidae</taxon>
        <taxon>Agaricales</taxon>
        <taxon>Agaricineae</taxon>
        <taxon>Hymenogastraceae</taxon>
        <taxon>Gymnopilus</taxon>
    </lineage>
</organism>
<comment type="caution">
    <text evidence="2">The sequence shown here is derived from an EMBL/GenBank/DDBJ whole genome shotgun (WGS) entry which is preliminary data.</text>
</comment>
<protein>
    <submittedName>
        <fullName evidence="2">Uncharacterized protein</fullName>
    </submittedName>
</protein>
<dbReference type="EMBL" id="NHYE01005134">
    <property type="protein sequence ID" value="PPQ76668.1"/>
    <property type="molecule type" value="Genomic_DNA"/>
</dbReference>
<dbReference type="InParanoid" id="A0A409WDS7"/>
<evidence type="ECO:0000313" key="2">
    <source>
        <dbReference type="EMBL" id="PPQ76668.1"/>
    </source>
</evidence>
<sequence>MNDEGRAGEEAKKGRKACFEGERRREEGGSAQLSSAPQAPCGLSQDCASQRRGKKEARRGTASSAISMPARKY</sequence>